<sequence length="231" mass="24062">MTDISVETPAGPIDAVLELPDAPGPGVVIVHDAFGLTADTRNISRRFADKGYVALAPDLYTRGGIRKCVTGVFRALLGQGGVAVDDLLAARDFLAEHPDVTGKVGIVGFCMGGGFALLLSPKGFGASAPFYGITPRHVEEALEGACPIVASYGKNDPSLIGAGKKIEKVLSAKGIAHDVKTYPGASHSFANALPSGPAGAFARITGMGWRGEQAEDAFGRVFEFFGEHLRH</sequence>
<dbReference type="InterPro" id="IPR002925">
    <property type="entry name" value="Dienelactn_hydro"/>
</dbReference>
<gene>
    <name evidence="2" type="ORF">WDS16_00100</name>
</gene>
<proteinExistence type="predicted"/>
<accession>A0ABZ2PIM0</accession>
<evidence type="ECO:0000259" key="1">
    <source>
        <dbReference type="Pfam" id="PF01738"/>
    </source>
</evidence>
<feature type="domain" description="Dienelactone hydrolase" evidence="1">
    <location>
        <begin position="13"/>
        <end position="228"/>
    </location>
</feature>
<dbReference type="Gene3D" id="3.40.50.1820">
    <property type="entry name" value="alpha/beta hydrolase"/>
    <property type="match status" value="1"/>
</dbReference>
<dbReference type="RefSeq" id="WP_338889574.1">
    <property type="nucleotide sequence ID" value="NZ_CP147846.1"/>
</dbReference>
<dbReference type="GO" id="GO:0016787">
    <property type="term" value="F:hydrolase activity"/>
    <property type="evidence" value="ECO:0007669"/>
    <property type="project" value="UniProtKB-KW"/>
</dbReference>
<protein>
    <submittedName>
        <fullName evidence="2">Dienelactone hydrolase family protein</fullName>
    </submittedName>
</protein>
<organism evidence="2 3">
    <name type="scientific">Rhodococcus sovatensis</name>
    <dbReference type="NCBI Taxonomy" id="1805840"/>
    <lineage>
        <taxon>Bacteria</taxon>
        <taxon>Bacillati</taxon>
        <taxon>Actinomycetota</taxon>
        <taxon>Actinomycetes</taxon>
        <taxon>Mycobacteriales</taxon>
        <taxon>Nocardiaceae</taxon>
        <taxon>Rhodococcus</taxon>
    </lineage>
</organism>
<evidence type="ECO:0000313" key="3">
    <source>
        <dbReference type="Proteomes" id="UP001432000"/>
    </source>
</evidence>
<dbReference type="InterPro" id="IPR029058">
    <property type="entry name" value="AB_hydrolase_fold"/>
</dbReference>
<dbReference type="SUPFAM" id="SSF53474">
    <property type="entry name" value="alpha/beta-Hydrolases"/>
    <property type="match status" value="1"/>
</dbReference>
<evidence type="ECO:0000313" key="2">
    <source>
        <dbReference type="EMBL" id="WXG69017.1"/>
    </source>
</evidence>
<dbReference type="PANTHER" id="PTHR46623">
    <property type="entry name" value="CARBOXYMETHYLENEBUTENOLIDASE-RELATED"/>
    <property type="match status" value="1"/>
</dbReference>
<keyword evidence="2" id="KW-0378">Hydrolase</keyword>
<dbReference type="EMBL" id="CP147846">
    <property type="protein sequence ID" value="WXG69017.1"/>
    <property type="molecule type" value="Genomic_DNA"/>
</dbReference>
<dbReference type="Pfam" id="PF01738">
    <property type="entry name" value="DLH"/>
    <property type="match status" value="1"/>
</dbReference>
<keyword evidence="3" id="KW-1185">Reference proteome</keyword>
<name>A0ABZ2PIM0_9NOCA</name>
<dbReference type="InterPro" id="IPR051049">
    <property type="entry name" value="Dienelactone_hydrolase-like"/>
</dbReference>
<dbReference type="PANTHER" id="PTHR46623:SF6">
    <property type="entry name" value="ALPHA_BETA-HYDROLASES SUPERFAMILY PROTEIN"/>
    <property type="match status" value="1"/>
</dbReference>
<reference evidence="2 3" key="1">
    <citation type="submission" date="2024-03" db="EMBL/GenBank/DDBJ databases">
        <title>Natural products discovery in diverse microorganisms through a two-stage MS feature dereplication strategy.</title>
        <authorList>
            <person name="Zhang R."/>
        </authorList>
    </citation>
    <scope>NUCLEOTIDE SEQUENCE [LARGE SCALE GENOMIC DNA]</scope>
    <source>
        <strain evidence="2 3">18930</strain>
    </source>
</reference>
<dbReference type="Proteomes" id="UP001432000">
    <property type="component" value="Chromosome"/>
</dbReference>